<evidence type="ECO:0000313" key="3">
    <source>
        <dbReference type="Proteomes" id="UP000325286"/>
    </source>
</evidence>
<reference evidence="2 3" key="1">
    <citation type="submission" date="2019-08" db="EMBL/GenBank/DDBJ databases">
        <title>Deep-cultivation of Planctomycetes and their phenomic and genomic characterization uncovers novel biology.</title>
        <authorList>
            <person name="Wiegand S."/>
            <person name="Jogler M."/>
            <person name="Boedeker C."/>
            <person name="Pinto D."/>
            <person name="Vollmers J."/>
            <person name="Rivas-Marin E."/>
            <person name="Kohn T."/>
            <person name="Peeters S.H."/>
            <person name="Heuer A."/>
            <person name="Rast P."/>
            <person name="Oberbeckmann S."/>
            <person name="Bunk B."/>
            <person name="Jeske O."/>
            <person name="Meyerdierks A."/>
            <person name="Storesund J.E."/>
            <person name="Kallscheuer N."/>
            <person name="Luecker S."/>
            <person name="Lage O.M."/>
            <person name="Pohl T."/>
            <person name="Merkel B.J."/>
            <person name="Hornburger P."/>
            <person name="Mueller R.-W."/>
            <person name="Bruemmer F."/>
            <person name="Labrenz M."/>
            <person name="Spormann A.M."/>
            <person name="Op den Camp H."/>
            <person name="Overmann J."/>
            <person name="Amann R."/>
            <person name="Jetten M.S.M."/>
            <person name="Mascher T."/>
            <person name="Medema M.H."/>
            <person name="Devos D.P."/>
            <person name="Kaster A.-K."/>
            <person name="Ovreas L."/>
            <person name="Rohde M."/>
            <person name="Galperin M.Y."/>
            <person name="Jogler C."/>
        </authorList>
    </citation>
    <scope>NUCLEOTIDE SEQUENCE [LARGE SCALE GENOMIC DNA]</scope>
    <source>
        <strain evidence="2 3">UC8</strain>
    </source>
</reference>
<dbReference type="InterPro" id="IPR011250">
    <property type="entry name" value="OMP/PagP_B-barrel"/>
</dbReference>
<feature type="signal peptide" evidence="1">
    <location>
        <begin position="1"/>
        <end position="22"/>
    </location>
</feature>
<dbReference type="SUPFAM" id="SSF56925">
    <property type="entry name" value="OMPA-like"/>
    <property type="match status" value="1"/>
</dbReference>
<proteinExistence type="predicted"/>
<dbReference type="OrthoDB" id="247612at2"/>
<sequence precursor="true">MKKLLFSTIFSIGVLCGVLSHAEEAASPFMFEDALDAVEEPIQLVSHASYDACEPCGRSCKPRPSGHFYGTAELPLLSLYANHGAGGSPTFASWFEDFDTQAALRLEAGYENAHGVGLRGRFFMFDTDGGAPNEYFDVRMYDLEATSGLKLRKWDFEGFGGVRWGSVDFSDENGSLGRDFDGFGLTLGAKARRCLTQRLGLNAGVRYSALYGKNETNGIQLDNVIVPVTELRLGVDYKRMLTRRVEMTAEVGYEHQLYSSLSVAPGIDPEDVDVALAGPVFSITLRR</sequence>
<dbReference type="RefSeq" id="WP_068141999.1">
    <property type="nucleotide sequence ID" value="NZ_CP042914.1"/>
</dbReference>
<dbReference type="KEGG" id="rul:UC8_46150"/>
<evidence type="ECO:0000256" key="1">
    <source>
        <dbReference type="SAM" id="SignalP"/>
    </source>
</evidence>
<evidence type="ECO:0000313" key="2">
    <source>
        <dbReference type="EMBL" id="QEG42575.1"/>
    </source>
</evidence>
<dbReference type="EMBL" id="CP042914">
    <property type="protein sequence ID" value="QEG42575.1"/>
    <property type="molecule type" value="Genomic_DNA"/>
</dbReference>
<dbReference type="Proteomes" id="UP000325286">
    <property type="component" value="Chromosome"/>
</dbReference>
<dbReference type="Gene3D" id="2.40.160.20">
    <property type="match status" value="1"/>
</dbReference>
<name>A0A5B9QYU7_9BACT</name>
<dbReference type="AlphaFoldDB" id="A0A5B9QYU7"/>
<evidence type="ECO:0008006" key="4">
    <source>
        <dbReference type="Google" id="ProtNLM"/>
    </source>
</evidence>
<protein>
    <recommendedName>
        <fullName evidence="4">Outer membrane protein beta-barrel domain-containing protein</fullName>
    </recommendedName>
</protein>
<keyword evidence="3" id="KW-1185">Reference proteome</keyword>
<dbReference type="Pfam" id="PF05150">
    <property type="entry name" value="Legionella_OMP"/>
    <property type="match status" value="1"/>
</dbReference>
<dbReference type="InterPro" id="IPR007825">
    <property type="entry name" value="Major_OMP_Legionella"/>
</dbReference>
<accession>A0A5B9QYU7</accession>
<feature type="chain" id="PRO_5022961056" description="Outer membrane protein beta-barrel domain-containing protein" evidence="1">
    <location>
        <begin position="23"/>
        <end position="287"/>
    </location>
</feature>
<gene>
    <name evidence="2" type="ORF">UC8_46150</name>
</gene>
<organism evidence="2 3">
    <name type="scientific">Roseimaritima ulvae</name>
    <dbReference type="NCBI Taxonomy" id="980254"/>
    <lineage>
        <taxon>Bacteria</taxon>
        <taxon>Pseudomonadati</taxon>
        <taxon>Planctomycetota</taxon>
        <taxon>Planctomycetia</taxon>
        <taxon>Pirellulales</taxon>
        <taxon>Pirellulaceae</taxon>
        <taxon>Roseimaritima</taxon>
    </lineage>
</organism>
<keyword evidence="1" id="KW-0732">Signal</keyword>